<dbReference type="Pfam" id="PF08863">
    <property type="entry name" value="YolD"/>
    <property type="match status" value="1"/>
</dbReference>
<gene>
    <name evidence="1" type="ORF">GCM10007183_13660</name>
    <name evidence="2" type="ORF">SAMEA4412661_00664</name>
</gene>
<dbReference type="InterPro" id="IPR014962">
    <property type="entry name" value="YolD"/>
</dbReference>
<dbReference type="Proteomes" id="UP000243706">
    <property type="component" value="Chromosome 1"/>
</dbReference>
<proteinExistence type="predicted"/>
<accession>A0A240C0F0</accession>
<dbReference type="AlphaFoldDB" id="A0A240C0F0"/>
<dbReference type="OrthoDB" id="2390144at2"/>
<keyword evidence="4" id="KW-1185">Reference proteome</keyword>
<reference evidence="1" key="1">
    <citation type="journal article" date="2014" name="Int. J. Syst. Evol. Microbiol.">
        <title>Complete genome of a new Firmicutes species belonging to the dominant human colonic microbiota ('Ruminococcus bicirculans') reveals two chromosomes and a selective capacity to utilize plant glucans.</title>
        <authorList>
            <consortium name="NISC Comparative Sequencing Program"/>
            <person name="Wegmann U."/>
            <person name="Louis P."/>
            <person name="Goesmann A."/>
            <person name="Henrissat B."/>
            <person name="Duncan S.H."/>
            <person name="Flint H.J."/>
        </authorList>
    </citation>
    <scope>NUCLEOTIDE SEQUENCE</scope>
    <source>
        <strain evidence="1">CCM 4175</strain>
    </source>
</reference>
<evidence type="ECO:0000313" key="3">
    <source>
        <dbReference type="Proteomes" id="UP000243706"/>
    </source>
</evidence>
<evidence type="ECO:0000313" key="4">
    <source>
        <dbReference type="Proteomes" id="UP000652995"/>
    </source>
</evidence>
<evidence type="ECO:0000313" key="2">
    <source>
        <dbReference type="EMBL" id="SNW01239.1"/>
    </source>
</evidence>
<dbReference type="EMBL" id="LT906464">
    <property type="protein sequence ID" value="SNW01239.1"/>
    <property type="molecule type" value="Genomic_DNA"/>
</dbReference>
<reference evidence="1" key="4">
    <citation type="submission" date="2024-05" db="EMBL/GenBank/DDBJ databases">
        <authorList>
            <person name="Sun Q."/>
            <person name="Sedlacek I."/>
        </authorList>
    </citation>
    <scope>NUCLEOTIDE SEQUENCE</scope>
    <source>
        <strain evidence="1">CCM 4175</strain>
    </source>
</reference>
<dbReference type="PANTHER" id="PTHR40051">
    <property type="entry name" value="IG HYPOTHETICAL 15966"/>
    <property type="match status" value="1"/>
</dbReference>
<dbReference type="KEGG" id="smus:C7J88_00075"/>
<dbReference type="Proteomes" id="UP000652995">
    <property type="component" value="Unassembled WGS sequence"/>
</dbReference>
<reference evidence="4" key="3">
    <citation type="journal article" date="2019" name="Int. J. Syst. Evol. Microbiol.">
        <title>The Global Catalogue of Microorganisms (GCM) 10K type strain sequencing project: providing services to taxonomists for standard genome sequencing and annotation.</title>
        <authorList>
            <consortium name="The Broad Institute Genomics Platform"/>
            <consortium name="The Broad Institute Genome Sequencing Center for Infectious Disease"/>
            <person name="Wu L."/>
            <person name="Ma J."/>
        </authorList>
    </citation>
    <scope>NUCLEOTIDE SEQUENCE [LARGE SCALE GENOMIC DNA]</scope>
    <source>
        <strain evidence="4">CCM 4175</strain>
    </source>
</reference>
<evidence type="ECO:0000313" key="1">
    <source>
        <dbReference type="EMBL" id="GGA90736.1"/>
    </source>
</evidence>
<dbReference type="EMBL" id="BMCB01000007">
    <property type="protein sequence ID" value="GGA90736.1"/>
    <property type="molecule type" value="Genomic_DNA"/>
</dbReference>
<dbReference type="PANTHER" id="PTHR40051:SF1">
    <property type="entry name" value="YOLD-LIKE FAMILY PROTEIN"/>
    <property type="match status" value="1"/>
</dbReference>
<organism evidence="2 3">
    <name type="scientific">Staphylococcus muscae</name>
    <dbReference type="NCBI Taxonomy" id="1294"/>
    <lineage>
        <taxon>Bacteria</taxon>
        <taxon>Bacillati</taxon>
        <taxon>Bacillota</taxon>
        <taxon>Bacilli</taxon>
        <taxon>Bacillales</taxon>
        <taxon>Staphylococcaceae</taxon>
        <taxon>Staphylococcus</taxon>
    </lineage>
</organism>
<sequence length="136" mass="15976">MKDKSLPQHYQYETDYRKIPREYLKTNIPKGRGIVKWAPFATLPEQFEHLKKVEQSQHKQSQPILSEDQLYELNYMLHLKLSTHTSGVFQYWSDGAIHAIEGSILYIHSQNQTLTITDTHTHQPVTLSFQQLCHID</sequence>
<protein>
    <submittedName>
        <fullName evidence="2">YolD-like protein family protein</fullName>
    </submittedName>
</protein>
<dbReference type="RefSeq" id="WP_095116019.1">
    <property type="nucleotide sequence ID" value="NZ_BMCB01000007.1"/>
</dbReference>
<reference evidence="2 3" key="2">
    <citation type="submission" date="2017-06" db="EMBL/GenBank/DDBJ databases">
        <authorList>
            <consortium name="Pathogen Informatics"/>
        </authorList>
    </citation>
    <scope>NUCLEOTIDE SEQUENCE [LARGE SCALE GENOMIC DNA]</scope>
    <source>
        <strain evidence="2 3">NCTC13833</strain>
    </source>
</reference>
<name>A0A240C0F0_9STAP</name>